<feature type="compositionally biased region" description="Polar residues" evidence="1">
    <location>
        <begin position="62"/>
        <end position="82"/>
    </location>
</feature>
<gene>
    <name evidence="2" type="ORF">M409DRAFT_26126</name>
</gene>
<keyword evidence="3" id="KW-1185">Reference proteome</keyword>
<dbReference type="GeneID" id="54561241"/>
<evidence type="ECO:0000256" key="1">
    <source>
        <dbReference type="SAM" id="MobiDB-lite"/>
    </source>
</evidence>
<dbReference type="RefSeq" id="XP_033664403.1">
    <property type="nucleotide sequence ID" value="XM_033807969.1"/>
</dbReference>
<protein>
    <submittedName>
        <fullName evidence="2">Uncharacterized protein</fullName>
    </submittedName>
</protein>
<sequence length="131" mass="14843">MSSTKGPLVATTARSQLHREMTQRDHDLRLIVGHANLLDALIDNSKGLQDQQVPDLDRFSKQRSPVKQNFEIQQTCQAQSLRQIPEGRAGKSQKPEEPQGCVRRQRVASDVYATERVRFIESSQEVDDDSD</sequence>
<reference evidence="2" key="1">
    <citation type="journal article" date="2020" name="Stud. Mycol.">
        <title>101 Dothideomycetes genomes: a test case for predicting lifestyles and emergence of pathogens.</title>
        <authorList>
            <person name="Haridas S."/>
            <person name="Albert R."/>
            <person name="Binder M."/>
            <person name="Bloem J."/>
            <person name="Labutti K."/>
            <person name="Salamov A."/>
            <person name="Andreopoulos B."/>
            <person name="Baker S."/>
            <person name="Barry K."/>
            <person name="Bills G."/>
            <person name="Bluhm B."/>
            <person name="Cannon C."/>
            <person name="Castanera R."/>
            <person name="Culley D."/>
            <person name="Daum C."/>
            <person name="Ezra D."/>
            <person name="Gonzalez J."/>
            <person name="Henrissat B."/>
            <person name="Kuo A."/>
            <person name="Liang C."/>
            <person name="Lipzen A."/>
            <person name="Lutzoni F."/>
            <person name="Magnuson J."/>
            <person name="Mondo S."/>
            <person name="Nolan M."/>
            <person name="Ohm R."/>
            <person name="Pangilinan J."/>
            <person name="Park H.-J."/>
            <person name="Ramirez L."/>
            <person name="Alfaro M."/>
            <person name="Sun H."/>
            <person name="Tritt A."/>
            <person name="Yoshinaga Y."/>
            <person name="Zwiers L.-H."/>
            <person name="Turgeon B."/>
            <person name="Goodwin S."/>
            <person name="Spatafora J."/>
            <person name="Crous P."/>
            <person name="Grigoriev I."/>
        </authorList>
    </citation>
    <scope>NUCLEOTIDE SEQUENCE</scope>
    <source>
        <strain evidence="2">ATCC 36951</strain>
    </source>
</reference>
<accession>A0A6A6C8P1</accession>
<dbReference type="OrthoDB" id="5431245at2759"/>
<proteinExistence type="predicted"/>
<name>A0A6A6C8P1_ZASCE</name>
<evidence type="ECO:0000313" key="2">
    <source>
        <dbReference type="EMBL" id="KAF2163514.1"/>
    </source>
</evidence>
<organism evidence="2 3">
    <name type="scientific">Zasmidium cellare ATCC 36951</name>
    <dbReference type="NCBI Taxonomy" id="1080233"/>
    <lineage>
        <taxon>Eukaryota</taxon>
        <taxon>Fungi</taxon>
        <taxon>Dikarya</taxon>
        <taxon>Ascomycota</taxon>
        <taxon>Pezizomycotina</taxon>
        <taxon>Dothideomycetes</taxon>
        <taxon>Dothideomycetidae</taxon>
        <taxon>Mycosphaerellales</taxon>
        <taxon>Mycosphaerellaceae</taxon>
        <taxon>Zasmidium</taxon>
    </lineage>
</organism>
<dbReference type="Proteomes" id="UP000799537">
    <property type="component" value="Unassembled WGS sequence"/>
</dbReference>
<evidence type="ECO:0000313" key="3">
    <source>
        <dbReference type="Proteomes" id="UP000799537"/>
    </source>
</evidence>
<feature type="region of interest" description="Disordered" evidence="1">
    <location>
        <begin position="59"/>
        <end position="105"/>
    </location>
</feature>
<dbReference type="AlphaFoldDB" id="A0A6A6C8P1"/>
<dbReference type="EMBL" id="ML993608">
    <property type="protein sequence ID" value="KAF2163514.1"/>
    <property type="molecule type" value="Genomic_DNA"/>
</dbReference>